<evidence type="ECO:0000256" key="4">
    <source>
        <dbReference type="ARBA" id="ARBA00022884"/>
    </source>
</evidence>
<evidence type="ECO:0000256" key="2">
    <source>
        <dbReference type="ARBA" id="ARBA00022555"/>
    </source>
</evidence>
<dbReference type="GO" id="GO:0006515">
    <property type="term" value="P:protein quality control for misfolded or incompletely synthesized proteins"/>
    <property type="evidence" value="ECO:0007669"/>
    <property type="project" value="UniProtKB-UniRule"/>
</dbReference>
<feature type="site" description="Stabilizes the basic form of H active site to accept a proton" evidence="7">
    <location>
        <position position="91"/>
    </location>
</feature>
<evidence type="ECO:0000313" key="11">
    <source>
        <dbReference type="Proteomes" id="UP000295197"/>
    </source>
</evidence>
<feature type="site" description="Discriminates between blocked and unblocked aminoacyl-tRNA" evidence="7">
    <location>
        <position position="10"/>
    </location>
</feature>
<feature type="binding site" evidence="7">
    <location>
        <position position="66"/>
    </location>
    <ligand>
        <name>tRNA</name>
        <dbReference type="ChEBI" id="CHEBI:17843"/>
    </ligand>
</feature>
<dbReference type="PROSITE" id="PS01195">
    <property type="entry name" value="PEPT_TRNA_HYDROL_1"/>
    <property type="match status" value="1"/>
</dbReference>
<evidence type="ECO:0000256" key="7">
    <source>
        <dbReference type="HAMAP-Rule" id="MF_00083"/>
    </source>
</evidence>
<dbReference type="GO" id="GO:0000049">
    <property type="term" value="F:tRNA binding"/>
    <property type="evidence" value="ECO:0007669"/>
    <property type="project" value="UniProtKB-UniRule"/>
</dbReference>
<comment type="subunit">
    <text evidence="7">Monomer.</text>
</comment>
<comment type="catalytic activity">
    <reaction evidence="7 8">
        <text>an N-acyl-L-alpha-aminoacyl-tRNA + H2O = an N-acyl-L-amino acid + a tRNA + H(+)</text>
        <dbReference type="Rhea" id="RHEA:54448"/>
        <dbReference type="Rhea" id="RHEA-COMP:10123"/>
        <dbReference type="Rhea" id="RHEA-COMP:13883"/>
        <dbReference type="ChEBI" id="CHEBI:15377"/>
        <dbReference type="ChEBI" id="CHEBI:15378"/>
        <dbReference type="ChEBI" id="CHEBI:59874"/>
        <dbReference type="ChEBI" id="CHEBI:78442"/>
        <dbReference type="ChEBI" id="CHEBI:138191"/>
        <dbReference type="EC" id="3.1.1.29"/>
    </reaction>
</comment>
<dbReference type="GO" id="GO:0004045">
    <property type="term" value="F:peptidyl-tRNA hydrolase activity"/>
    <property type="evidence" value="ECO:0007669"/>
    <property type="project" value="UniProtKB-UniRule"/>
</dbReference>
<feature type="active site" description="Proton acceptor" evidence="7">
    <location>
        <position position="20"/>
    </location>
</feature>
<evidence type="ECO:0000256" key="8">
    <source>
        <dbReference type="RuleBase" id="RU000673"/>
    </source>
</evidence>
<reference evidence="10 11" key="1">
    <citation type="submission" date="2019-03" db="EMBL/GenBank/DDBJ databases">
        <title>Genomic Encyclopedia of Type Strains, Phase IV (KMG-IV): sequencing the most valuable type-strain genomes for metagenomic binning, comparative biology and taxonomic classification.</title>
        <authorList>
            <person name="Goeker M."/>
        </authorList>
    </citation>
    <scope>NUCLEOTIDE SEQUENCE [LARGE SCALE GENOMIC DNA]</scope>
    <source>
        <strain evidence="10 11">DSM 22362</strain>
    </source>
</reference>
<feature type="binding site" evidence="7">
    <location>
        <position position="15"/>
    </location>
    <ligand>
        <name>tRNA</name>
        <dbReference type="ChEBI" id="CHEBI:17843"/>
    </ligand>
</feature>
<dbReference type="OrthoDB" id="9800507at2"/>
<keyword evidence="2 7" id="KW-0820">tRNA-binding</keyword>
<gene>
    <name evidence="7" type="primary">pth</name>
    <name evidence="10" type="ORF">EDC17_10304</name>
</gene>
<dbReference type="Gene3D" id="3.40.50.1470">
    <property type="entry name" value="Peptidyl-tRNA hydrolase"/>
    <property type="match status" value="1"/>
</dbReference>
<comment type="subcellular location">
    <subcellularLocation>
        <location evidence="7">Cytoplasm</location>
    </subcellularLocation>
</comment>
<comment type="similarity">
    <text evidence="5 7 9">Belongs to the PTH family.</text>
</comment>
<dbReference type="RefSeq" id="WP_132778148.1">
    <property type="nucleotide sequence ID" value="NZ_SMBZ01000030.1"/>
</dbReference>
<feature type="binding site" evidence="7">
    <location>
        <position position="64"/>
    </location>
    <ligand>
        <name>tRNA</name>
        <dbReference type="ChEBI" id="CHEBI:17843"/>
    </ligand>
</feature>
<evidence type="ECO:0000256" key="5">
    <source>
        <dbReference type="ARBA" id="ARBA00038063"/>
    </source>
</evidence>
<dbReference type="Proteomes" id="UP000295197">
    <property type="component" value="Unassembled WGS sequence"/>
</dbReference>
<proteinExistence type="inferred from homology"/>
<dbReference type="InterPro" id="IPR001328">
    <property type="entry name" value="Pept_tRNA_hydro"/>
</dbReference>
<dbReference type="GO" id="GO:0005737">
    <property type="term" value="C:cytoplasm"/>
    <property type="evidence" value="ECO:0007669"/>
    <property type="project" value="UniProtKB-SubCell"/>
</dbReference>
<keyword evidence="11" id="KW-1185">Reference proteome</keyword>
<accession>A0A4R3VW57</accession>
<dbReference type="PANTHER" id="PTHR17224">
    <property type="entry name" value="PEPTIDYL-TRNA HYDROLASE"/>
    <property type="match status" value="1"/>
</dbReference>
<dbReference type="HAMAP" id="MF_00083">
    <property type="entry name" value="Pept_tRNA_hydro_bact"/>
    <property type="match status" value="1"/>
</dbReference>
<feature type="binding site" evidence="7">
    <location>
        <position position="112"/>
    </location>
    <ligand>
        <name>tRNA</name>
        <dbReference type="ChEBI" id="CHEBI:17843"/>
    </ligand>
</feature>
<organism evidence="10 11">
    <name type="scientific">Sphingobacterium alimentarium</name>
    <dbReference type="NCBI Taxonomy" id="797292"/>
    <lineage>
        <taxon>Bacteria</taxon>
        <taxon>Pseudomonadati</taxon>
        <taxon>Bacteroidota</taxon>
        <taxon>Sphingobacteriia</taxon>
        <taxon>Sphingobacteriales</taxon>
        <taxon>Sphingobacteriaceae</taxon>
        <taxon>Sphingobacterium</taxon>
    </lineage>
</organism>
<dbReference type="InterPro" id="IPR036416">
    <property type="entry name" value="Pept_tRNA_hydro_sf"/>
</dbReference>
<dbReference type="PANTHER" id="PTHR17224:SF1">
    <property type="entry name" value="PEPTIDYL-TRNA HYDROLASE"/>
    <property type="match status" value="1"/>
</dbReference>
<dbReference type="Pfam" id="PF01195">
    <property type="entry name" value="Pept_tRNA_hydro"/>
    <property type="match status" value="1"/>
</dbReference>
<keyword evidence="7" id="KW-0963">Cytoplasm</keyword>
<evidence type="ECO:0000256" key="9">
    <source>
        <dbReference type="RuleBase" id="RU004320"/>
    </source>
</evidence>
<dbReference type="CDD" id="cd00462">
    <property type="entry name" value="PTH"/>
    <property type="match status" value="1"/>
</dbReference>
<comment type="function">
    <text evidence="7">Hydrolyzes ribosome-free peptidyl-tRNAs (with 1 or more amino acids incorporated), which drop off the ribosome during protein synthesis, or as a result of ribosome stalling.</text>
</comment>
<dbReference type="FunFam" id="3.40.50.1470:FF:000001">
    <property type="entry name" value="Peptidyl-tRNA hydrolase"/>
    <property type="match status" value="1"/>
</dbReference>
<sequence length="187" mass="20862">MNFLIVGLGNIGREYADTRHNIGFMVADELANQAGTSWSLQKHAYYTEFKIRNHNVYVIKPTTYMNLSGKAVNYWMQQLKVPIDNVLVVVDDLAIPFGSLRIKPKGSAAGHNGLKSIEALCGGQNYPRLRFGIGDNFPKGRQVDYVLGPFDKEEQKDLPAHIEHAVKMVHSFVTIGIGLTMTNLNTK</sequence>
<evidence type="ECO:0000256" key="1">
    <source>
        <dbReference type="ARBA" id="ARBA00013260"/>
    </source>
</evidence>
<keyword evidence="3 7" id="KW-0378">Hydrolase</keyword>
<dbReference type="AlphaFoldDB" id="A0A4R3VW57"/>
<dbReference type="NCBIfam" id="TIGR00447">
    <property type="entry name" value="pth"/>
    <property type="match status" value="1"/>
</dbReference>
<comment type="function">
    <text evidence="7">Catalyzes the release of premature peptidyl moieties from peptidyl-tRNA molecules trapped in stalled 50S ribosomal subunits, and thus maintains levels of free tRNAs and 50S ribosomes.</text>
</comment>
<dbReference type="PROSITE" id="PS01196">
    <property type="entry name" value="PEPT_TRNA_HYDROL_2"/>
    <property type="match status" value="1"/>
</dbReference>
<evidence type="ECO:0000256" key="6">
    <source>
        <dbReference type="ARBA" id="ARBA00050038"/>
    </source>
</evidence>
<dbReference type="GO" id="GO:0072344">
    <property type="term" value="P:rescue of stalled ribosome"/>
    <property type="evidence" value="ECO:0007669"/>
    <property type="project" value="UniProtKB-UniRule"/>
</dbReference>
<evidence type="ECO:0000256" key="3">
    <source>
        <dbReference type="ARBA" id="ARBA00022801"/>
    </source>
</evidence>
<dbReference type="InterPro" id="IPR018171">
    <property type="entry name" value="Pept_tRNA_hydro_CS"/>
</dbReference>
<dbReference type="EC" id="3.1.1.29" evidence="1 7"/>
<dbReference type="EMBL" id="SMBZ01000030">
    <property type="protein sequence ID" value="TCV10877.1"/>
    <property type="molecule type" value="Genomic_DNA"/>
</dbReference>
<name>A0A4R3VW57_9SPHI</name>
<dbReference type="SUPFAM" id="SSF53178">
    <property type="entry name" value="Peptidyl-tRNA hydrolase-like"/>
    <property type="match status" value="1"/>
</dbReference>
<keyword evidence="4 7" id="KW-0694">RNA-binding</keyword>
<evidence type="ECO:0000313" key="10">
    <source>
        <dbReference type="EMBL" id="TCV10877.1"/>
    </source>
</evidence>
<protein>
    <recommendedName>
        <fullName evidence="6 7">Peptidyl-tRNA hydrolase</fullName>
        <shortName evidence="7">Pth</shortName>
        <ecNumber evidence="1 7">3.1.1.29</ecNumber>
    </recommendedName>
</protein>
<comment type="caution">
    <text evidence="10">The sequence shown here is derived from an EMBL/GenBank/DDBJ whole genome shotgun (WGS) entry which is preliminary data.</text>
</comment>